<dbReference type="AlphaFoldDB" id="A0AAN7NXT3"/>
<accession>A0AAN7NXT3</accession>
<comment type="caution">
    <text evidence="2">The sequence shown here is derived from an EMBL/GenBank/DDBJ whole genome shotgun (WGS) entry which is preliminary data.</text>
</comment>
<reference evidence="2 3" key="1">
    <citation type="journal article" date="2023" name="J. Hered.">
        <title>Chromosome-level genome of the wood stork (Mycteria americana) provides insight into avian chromosome evolution.</title>
        <authorList>
            <person name="Flamio R. Jr."/>
            <person name="Ramstad K.M."/>
        </authorList>
    </citation>
    <scope>NUCLEOTIDE SEQUENCE [LARGE SCALE GENOMIC DNA]</scope>
    <source>
        <strain evidence="2">JAX WOST 10</strain>
    </source>
</reference>
<organism evidence="2 3">
    <name type="scientific">Mycteria americana</name>
    <name type="common">Wood stork</name>
    <dbReference type="NCBI Taxonomy" id="33587"/>
    <lineage>
        <taxon>Eukaryota</taxon>
        <taxon>Metazoa</taxon>
        <taxon>Chordata</taxon>
        <taxon>Craniata</taxon>
        <taxon>Vertebrata</taxon>
        <taxon>Euteleostomi</taxon>
        <taxon>Archelosauria</taxon>
        <taxon>Archosauria</taxon>
        <taxon>Dinosauria</taxon>
        <taxon>Saurischia</taxon>
        <taxon>Theropoda</taxon>
        <taxon>Coelurosauria</taxon>
        <taxon>Aves</taxon>
        <taxon>Neognathae</taxon>
        <taxon>Neoaves</taxon>
        <taxon>Aequornithes</taxon>
        <taxon>Ciconiiformes</taxon>
        <taxon>Ciconiidae</taxon>
        <taxon>Mycteria</taxon>
    </lineage>
</organism>
<evidence type="ECO:0000256" key="1">
    <source>
        <dbReference type="SAM" id="MobiDB-lite"/>
    </source>
</evidence>
<dbReference type="Proteomes" id="UP001333110">
    <property type="component" value="Unassembled WGS sequence"/>
</dbReference>
<feature type="region of interest" description="Disordered" evidence="1">
    <location>
        <begin position="107"/>
        <end position="130"/>
    </location>
</feature>
<gene>
    <name evidence="2" type="ORF">QYF61_024674</name>
</gene>
<name>A0AAN7NXT3_MYCAM</name>
<keyword evidence="3" id="KW-1185">Reference proteome</keyword>
<sequence length="130" mass="14618">MQGTVKRRRLTFSKPVQFKPVPQAVLELPFDKQKATWYMKEKHGICNLQNLNMSQQCALATKKADSILGCSSRQSIAVRSREVTLPLCSALVRPQRCAQFWAPQYERHGRAGESPTKGHQDDEGPGVSHI</sequence>
<protein>
    <submittedName>
        <fullName evidence="2">Uncharacterized protein</fullName>
    </submittedName>
</protein>
<evidence type="ECO:0000313" key="2">
    <source>
        <dbReference type="EMBL" id="KAK4832646.1"/>
    </source>
</evidence>
<dbReference type="EMBL" id="JAUNZN010000001">
    <property type="protein sequence ID" value="KAK4832646.1"/>
    <property type="molecule type" value="Genomic_DNA"/>
</dbReference>
<evidence type="ECO:0000313" key="3">
    <source>
        <dbReference type="Proteomes" id="UP001333110"/>
    </source>
</evidence>
<proteinExistence type="predicted"/>
<feature type="compositionally biased region" description="Basic and acidic residues" evidence="1">
    <location>
        <begin position="107"/>
        <end position="122"/>
    </location>
</feature>